<feature type="transmembrane region" description="Helical" evidence="11">
    <location>
        <begin position="152"/>
        <end position="176"/>
    </location>
</feature>
<keyword evidence="7" id="KW-0418">Kinase</keyword>
<dbReference type="CDD" id="cd06225">
    <property type="entry name" value="HAMP"/>
    <property type="match status" value="1"/>
</dbReference>
<dbReference type="Pfam" id="PF02518">
    <property type="entry name" value="HATPase_c"/>
    <property type="match status" value="1"/>
</dbReference>
<dbReference type="Gene3D" id="3.30.565.10">
    <property type="entry name" value="Histidine kinase-like ATPase, C-terminal domain"/>
    <property type="match status" value="1"/>
</dbReference>
<evidence type="ECO:0000256" key="4">
    <source>
        <dbReference type="ARBA" id="ARBA00022553"/>
    </source>
</evidence>
<dbReference type="FunFam" id="1.10.287.130:FF:000001">
    <property type="entry name" value="Two-component sensor histidine kinase"/>
    <property type="match status" value="1"/>
</dbReference>
<keyword evidence="10 11" id="KW-0472">Membrane</keyword>
<evidence type="ECO:0000256" key="3">
    <source>
        <dbReference type="ARBA" id="ARBA00012438"/>
    </source>
</evidence>
<evidence type="ECO:0000313" key="14">
    <source>
        <dbReference type="EMBL" id="RBL91276.1"/>
    </source>
</evidence>
<dbReference type="OrthoDB" id="594725at2"/>
<evidence type="ECO:0000256" key="11">
    <source>
        <dbReference type="SAM" id="Phobius"/>
    </source>
</evidence>
<dbReference type="EMBL" id="QFFJ01000001">
    <property type="protein sequence ID" value="RBL91276.1"/>
    <property type="molecule type" value="Genomic_DNA"/>
</dbReference>
<dbReference type="GO" id="GO:0005886">
    <property type="term" value="C:plasma membrane"/>
    <property type="evidence" value="ECO:0007669"/>
    <property type="project" value="TreeGrafter"/>
</dbReference>
<keyword evidence="15" id="KW-1185">Reference proteome</keyword>
<dbReference type="PROSITE" id="PS50109">
    <property type="entry name" value="HIS_KIN"/>
    <property type="match status" value="1"/>
</dbReference>
<evidence type="ECO:0000256" key="5">
    <source>
        <dbReference type="ARBA" id="ARBA00022679"/>
    </source>
</evidence>
<evidence type="ECO:0000256" key="6">
    <source>
        <dbReference type="ARBA" id="ARBA00022692"/>
    </source>
</evidence>
<keyword evidence="8 11" id="KW-1133">Transmembrane helix</keyword>
<name>A0A365XY30_9BACT</name>
<dbReference type="Gene3D" id="1.10.287.130">
    <property type="match status" value="1"/>
</dbReference>
<dbReference type="EC" id="2.7.13.3" evidence="3"/>
<accession>A0A365XY30</accession>
<dbReference type="PRINTS" id="PR00344">
    <property type="entry name" value="BCTRLSENSOR"/>
</dbReference>
<evidence type="ECO:0000259" key="13">
    <source>
        <dbReference type="PROSITE" id="PS50885"/>
    </source>
</evidence>
<feature type="domain" description="Histidine kinase" evidence="12">
    <location>
        <begin position="238"/>
        <end position="455"/>
    </location>
</feature>
<keyword evidence="4" id="KW-0597">Phosphoprotein</keyword>
<keyword evidence="5" id="KW-0808">Transferase</keyword>
<dbReference type="GO" id="GO:0000155">
    <property type="term" value="F:phosphorelay sensor kinase activity"/>
    <property type="evidence" value="ECO:0007669"/>
    <property type="project" value="InterPro"/>
</dbReference>
<dbReference type="SUPFAM" id="SSF55874">
    <property type="entry name" value="ATPase domain of HSP90 chaperone/DNA topoisomerase II/histidine kinase"/>
    <property type="match status" value="1"/>
</dbReference>
<dbReference type="InterPro" id="IPR036097">
    <property type="entry name" value="HisK_dim/P_sf"/>
</dbReference>
<dbReference type="SUPFAM" id="SSF158472">
    <property type="entry name" value="HAMP domain-like"/>
    <property type="match status" value="1"/>
</dbReference>
<sequence length="457" mass="52553">MKIRHRLSLQFTLITGIILTGVFILIYLLSAQYIRNSFYKLLQVRALVTAQVYLEKDELTKKKFLEIEKSYRQSIPDESSNIYNQEDKPVFLENIKYTWPNSLLNTIRKTGTYRFTFGENKYGVGMFYPDNQGDFVVIVTAKNKPGEQQLQYLALILGVILCVSLLVTFGLGQWFASKALQPIQSVNRQVKRIRSNNLHMRVEHGRNKDEIDELARNFNELLQHMEQAFEMQRSFVSNASHELRTPLTTIIGEIEVTLHRERNKEDYITTLSTVLDESEKLKMITDGLLQLTRVDVILTAANTEPVRLDEMLWEIQEHWRYKTPPLQADVIMNDMPEDAARLTLRGNRALLMLALQNIVRNGFKFSYNQPVSLRLTYNKSGMVLSISDKGIGIAPSEQDKIFMPLYRADNAYTFSGYGIGLAMAQRIFQLHQASITVSSVLGQGTTFNIFFPIEIKI</sequence>
<organism evidence="14 15">
    <name type="scientific">Chitinophaga flava</name>
    <dbReference type="NCBI Taxonomy" id="2259036"/>
    <lineage>
        <taxon>Bacteria</taxon>
        <taxon>Pseudomonadati</taxon>
        <taxon>Bacteroidota</taxon>
        <taxon>Chitinophagia</taxon>
        <taxon>Chitinophagales</taxon>
        <taxon>Chitinophagaceae</taxon>
        <taxon>Chitinophaga</taxon>
    </lineage>
</organism>
<comment type="catalytic activity">
    <reaction evidence="1">
        <text>ATP + protein L-histidine = ADP + protein N-phospho-L-histidine.</text>
        <dbReference type="EC" id="2.7.13.3"/>
    </reaction>
</comment>
<keyword evidence="9" id="KW-0902">Two-component regulatory system</keyword>
<dbReference type="Proteomes" id="UP000253410">
    <property type="component" value="Unassembled WGS sequence"/>
</dbReference>
<gene>
    <name evidence="14" type="ORF">DF182_01225</name>
</gene>
<dbReference type="InterPro" id="IPR003594">
    <property type="entry name" value="HATPase_dom"/>
</dbReference>
<evidence type="ECO:0000256" key="9">
    <source>
        <dbReference type="ARBA" id="ARBA00023012"/>
    </source>
</evidence>
<dbReference type="Gene3D" id="6.10.340.10">
    <property type="match status" value="1"/>
</dbReference>
<protein>
    <recommendedName>
        <fullName evidence="3">histidine kinase</fullName>
        <ecNumber evidence="3">2.7.13.3</ecNumber>
    </recommendedName>
</protein>
<dbReference type="InterPro" id="IPR036890">
    <property type="entry name" value="HATPase_C_sf"/>
</dbReference>
<dbReference type="InterPro" id="IPR004358">
    <property type="entry name" value="Sig_transdc_His_kin-like_C"/>
</dbReference>
<dbReference type="SMART" id="SM00388">
    <property type="entry name" value="HisKA"/>
    <property type="match status" value="1"/>
</dbReference>
<feature type="transmembrane region" description="Helical" evidence="11">
    <location>
        <begin position="7"/>
        <end position="31"/>
    </location>
</feature>
<keyword evidence="6 11" id="KW-0812">Transmembrane</keyword>
<feature type="domain" description="HAMP" evidence="13">
    <location>
        <begin position="177"/>
        <end position="230"/>
    </location>
</feature>
<dbReference type="CDD" id="cd00082">
    <property type="entry name" value="HisKA"/>
    <property type="match status" value="1"/>
</dbReference>
<dbReference type="InterPro" id="IPR003661">
    <property type="entry name" value="HisK_dim/P_dom"/>
</dbReference>
<evidence type="ECO:0000256" key="2">
    <source>
        <dbReference type="ARBA" id="ARBA00004370"/>
    </source>
</evidence>
<evidence type="ECO:0000313" key="15">
    <source>
        <dbReference type="Proteomes" id="UP000253410"/>
    </source>
</evidence>
<dbReference type="Pfam" id="PF00512">
    <property type="entry name" value="HisKA"/>
    <property type="match status" value="1"/>
</dbReference>
<proteinExistence type="predicted"/>
<reference evidence="14 15" key="1">
    <citation type="submission" date="2018-05" db="EMBL/GenBank/DDBJ databases">
        <title>Chitinophaga sp. K3CV102501T nov., isolated from isolated from a monsoon evergreen broad-leaved forest soil.</title>
        <authorList>
            <person name="Lv Y."/>
        </authorList>
    </citation>
    <scope>NUCLEOTIDE SEQUENCE [LARGE SCALE GENOMIC DNA]</scope>
    <source>
        <strain evidence="14 15">GDMCC 1.1325</strain>
    </source>
</reference>
<dbReference type="SMART" id="SM00304">
    <property type="entry name" value="HAMP"/>
    <property type="match status" value="1"/>
</dbReference>
<evidence type="ECO:0000256" key="10">
    <source>
        <dbReference type="ARBA" id="ARBA00023136"/>
    </source>
</evidence>
<evidence type="ECO:0000256" key="1">
    <source>
        <dbReference type="ARBA" id="ARBA00000085"/>
    </source>
</evidence>
<dbReference type="PROSITE" id="PS50885">
    <property type="entry name" value="HAMP"/>
    <property type="match status" value="1"/>
</dbReference>
<evidence type="ECO:0000256" key="7">
    <source>
        <dbReference type="ARBA" id="ARBA00022777"/>
    </source>
</evidence>
<dbReference type="InterPro" id="IPR003660">
    <property type="entry name" value="HAMP_dom"/>
</dbReference>
<dbReference type="SMART" id="SM00387">
    <property type="entry name" value="HATPase_c"/>
    <property type="match status" value="1"/>
</dbReference>
<dbReference type="RefSeq" id="WP_113613873.1">
    <property type="nucleotide sequence ID" value="NZ_QFFJ01000001.1"/>
</dbReference>
<dbReference type="InterPro" id="IPR005467">
    <property type="entry name" value="His_kinase_dom"/>
</dbReference>
<dbReference type="PANTHER" id="PTHR45436:SF5">
    <property type="entry name" value="SENSOR HISTIDINE KINASE TRCS"/>
    <property type="match status" value="1"/>
</dbReference>
<dbReference type="InterPro" id="IPR050428">
    <property type="entry name" value="TCS_sensor_his_kinase"/>
</dbReference>
<comment type="caution">
    <text evidence="14">The sequence shown here is derived from an EMBL/GenBank/DDBJ whole genome shotgun (WGS) entry which is preliminary data.</text>
</comment>
<dbReference type="PANTHER" id="PTHR45436">
    <property type="entry name" value="SENSOR HISTIDINE KINASE YKOH"/>
    <property type="match status" value="1"/>
</dbReference>
<evidence type="ECO:0000256" key="8">
    <source>
        <dbReference type="ARBA" id="ARBA00022989"/>
    </source>
</evidence>
<comment type="subcellular location">
    <subcellularLocation>
        <location evidence="2">Membrane</location>
    </subcellularLocation>
</comment>
<dbReference type="Pfam" id="PF00672">
    <property type="entry name" value="HAMP"/>
    <property type="match status" value="1"/>
</dbReference>
<evidence type="ECO:0000259" key="12">
    <source>
        <dbReference type="PROSITE" id="PS50109"/>
    </source>
</evidence>
<dbReference type="SUPFAM" id="SSF47384">
    <property type="entry name" value="Homodimeric domain of signal transducing histidine kinase"/>
    <property type="match status" value="1"/>
</dbReference>
<dbReference type="AlphaFoldDB" id="A0A365XY30"/>